<evidence type="ECO:0000313" key="3">
    <source>
        <dbReference type="Proteomes" id="UP000593566"/>
    </source>
</evidence>
<protein>
    <submittedName>
        <fullName evidence="2">Uncharacterized protein</fullName>
    </submittedName>
</protein>
<comment type="caution">
    <text evidence="2">The sequence shown here is derived from an EMBL/GenBank/DDBJ whole genome shotgun (WGS) entry which is preliminary data.</text>
</comment>
<dbReference type="PANTHER" id="PTHR33365">
    <property type="entry name" value="YALI0B05434P"/>
    <property type="match status" value="1"/>
</dbReference>
<proteinExistence type="inferred from homology"/>
<evidence type="ECO:0000313" key="2">
    <source>
        <dbReference type="EMBL" id="KAF6223384.1"/>
    </source>
</evidence>
<accession>A0A8H6FD15</accession>
<reference evidence="2 3" key="1">
    <citation type="journal article" date="2020" name="Genomics">
        <title>Complete, high-quality genomes from long-read metagenomic sequencing of two wolf lichen thalli reveals enigmatic genome architecture.</title>
        <authorList>
            <person name="McKenzie S.K."/>
            <person name="Walston R.F."/>
            <person name="Allen J.L."/>
        </authorList>
    </citation>
    <scope>NUCLEOTIDE SEQUENCE [LARGE SCALE GENOMIC DNA]</scope>
    <source>
        <strain evidence="2">WasteWater1</strain>
    </source>
</reference>
<evidence type="ECO:0000256" key="1">
    <source>
        <dbReference type="ARBA" id="ARBA00035112"/>
    </source>
</evidence>
<keyword evidence="3" id="KW-1185">Reference proteome</keyword>
<dbReference type="Proteomes" id="UP000593566">
    <property type="component" value="Unassembled WGS sequence"/>
</dbReference>
<dbReference type="GeneID" id="59328645"/>
<dbReference type="PANTHER" id="PTHR33365:SF6">
    <property type="entry name" value="OXIDASE USTYA"/>
    <property type="match status" value="1"/>
</dbReference>
<sequence>MAVSYHDRSRYANLEVDTTLTWQEVTEYSSDNMTLTDERWKALSADDGIVAVDREWAAREGLPPSENVFPWDSSKRIYLLNGYHGIHCLAQLHLTLREYRDGLPQSHSFEHSNHCLDWLRGDIMCRADDTPLYTTRSMVSANGIGQSRQCRDWGKLESWARTHHSCYRYGDFVVEDKLPSQMGRFKYCPNDSPYLPAVRKYFGKGDDWLPVDP</sequence>
<gene>
    <name evidence="2" type="ORF">HO133_000226</name>
</gene>
<dbReference type="InterPro" id="IPR021765">
    <property type="entry name" value="UstYa-like"/>
</dbReference>
<name>A0A8H6FD15_9LECA</name>
<dbReference type="Pfam" id="PF11807">
    <property type="entry name" value="UstYa"/>
    <property type="match status" value="1"/>
</dbReference>
<organism evidence="2 3">
    <name type="scientific">Letharia lupina</name>
    <dbReference type="NCBI Taxonomy" id="560253"/>
    <lineage>
        <taxon>Eukaryota</taxon>
        <taxon>Fungi</taxon>
        <taxon>Dikarya</taxon>
        <taxon>Ascomycota</taxon>
        <taxon>Pezizomycotina</taxon>
        <taxon>Lecanoromycetes</taxon>
        <taxon>OSLEUM clade</taxon>
        <taxon>Lecanoromycetidae</taxon>
        <taxon>Lecanorales</taxon>
        <taxon>Lecanorineae</taxon>
        <taxon>Parmeliaceae</taxon>
        <taxon>Letharia</taxon>
    </lineage>
</organism>
<dbReference type="GO" id="GO:0043386">
    <property type="term" value="P:mycotoxin biosynthetic process"/>
    <property type="evidence" value="ECO:0007669"/>
    <property type="project" value="InterPro"/>
</dbReference>
<dbReference type="RefSeq" id="XP_037152601.1">
    <property type="nucleotide sequence ID" value="XM_037291166.1"/>
</dbReference>
<dbReference type="EMBL" id="JACCJB010000010">
    <property type="protein sequence ID" value="KAF6223384.1"/>
    <property type="molecule type" value="Genomic_DNA"/>
</dbReference>
<dbReference type="AlphaFoldDB" id="A0A8H6FD15"/>
<comment type="similarity">
    <text evidence="1">Belongs to the ustYa family.</text>
</comment>